<keyword evidence="3" id="KW-1185">Reference proteome</keyword>
<evidence type="ECO:0008006" key="4">
    <source>
        <dbReference type="Google" id="ProtNLM"/>
    </source>
</evidence>
<protein>
    <recommendedName>
        <fullName evidence="4">RNA-directed RNA polymerase</fullName>
    </recommendedName>
</protein>
<accession>A0ABN9QJW3</accession>
<reference evidence="2" key="1">
    <citation type="submission" date="2023-10" db="EMBL/GenBank/DDBJ databases">
        <authorList>
            <person name="Chen Y."/>
            <person name="Shah S."/>
            <person name="Dougan E. K."/>
            <person name="Thang M."/>
            <person name="Chan C."/>
        </authorList>
    </citation>
    <scope>NUCLEOTIDE SEQUENCE [LARGE SCALE GENOMIC DNA]</scope>
</reference>
<feature type="coiled-coil region" evidence="1">
    <location>
        <begin position="1324"/>
        <end position="1366"/>
    </location>
</feature>
<name>A0ABN9QJW3_9DINO</name>
<comment type="caution">
    <text evidence="2">The sequence shown here is derived from an EMBL/GenBank/DDBJ whole genome shotgun (WGS) entry which is preliminary data.</text>
</comment>
<sequence length="1468" mass="163773">MDVADDYTFDVDGVEWGQKAAPADARSVDAPWVPHAERTYIDDVDGDITQITDVITLDRYMLKGSMTWEVEYDGDGKGAVVGVREGSEPVVKLLCDLLKKDVYKDGNGHVLITFPDKPKAVPLQVIMSRFREGSVAIRADIADSWSSMPVFVFQRARDAGCRVYWPAAELYRVLGVKAFKGMPSRWFQACRKSWREHIEGHFPGQHIVQSTSSGDKSKTDIPYEWRCLPTPCVNTVMLLEQLVRWSFAPPARGGMKAEDGPSAAKSALQSLLKSAAHCEVKREFNILLLAEWKCRWPRPSSALADGIVVDAYVDSDLTLVWPDVAKEWELDRPMAPLLESWVSSIQQTSPLHEGPFKCAEPWPLMRLLRAGAIRKIFSWLVSQVLHHLALQLERVLAGHLHGREDSGEPTTFTFKNKEISASDPMLDAKLFQCVLAGSQVSADYRVVGIACDKASPAAMAVTNTLLTYANNVGVVCCPVVLRGVKATSRVRGHGRPERGGAIQVDVGIDDMHLLGQGGLKRKREGSVAPDSVIQRQSSWLLRGQDATKWRPPKTSTIYNGFKFSSYDADVAAWRDANWRDWAGRGLAMDLGSDGVSGVHALLYHFKVNVWIWPGQSHMTKCVFEGMVKRIKKWELLLLLLISWNFEHGPFNNEGRRWQVEGVIRVVMDRFRPNELPLFMEMAPAMVEQLEGAQICAFPRQRLLEEELWDFLKSRLNHPVGRRIAMCRFGAALHACKKNKGYWAVHLFERTLLALETDMLKGKGFVTALRARVGAGDGAAAADGPTAQRKVTFEDTSSRACCGNACVVSIMTLSNDDNRRLINCIVATTKPLDDYHTEQNRSCRSVNACSGWIIRMVTGDYAKFVCENTKLLLNVHALASAEFMVPASPDYSLGHLLNDASMDAVVEDEFAYYFGQLCMGCVTELFVRGLWMHGWPGKMFGVCVEGRGYQERVIDAFRQDLVAKNGYMIYDGKTNVDEAILSRHQFELTSNKQIIAALADVDYRPHQDLQKMIRDRTLQCIATRLMGTVLESELIEKHKYEPVKIHSAPFDPRDRLHKNAFSPAEKDMSMDFKGVCGTADNPGWFSPSVRNMNLPTADLYMMREALASNNFSKCKDAWLGDVFTLDNLMGVGFLKADGSREWYLALHPFPKSSVLFWPCTLGAGGGKAWFTLETDLAEPVLKPVWDLKGDAVRIVGLEWKSWFAQCVQLPRRVLGSLRPGLRLFWDDDGDGPFLEIACKKSWWTSSRATVAMYAKHFGLVVPVASSLFGLLWSVCKQVLQTSDAKAVEILFKRLSQQKKGELDVDTILEVDDAAEVLDKNDIQKMEQAKESAAATKAEQKSYKQEYLQKATQVAQAAAKAAAKAKAKGKAKPKAAPVNRSLEGLHPIDQAEARMFIPEYGASIWRNNVGQGWCGHVPPNPRTSERFADHGGSSVLALKAELKTIWSEWLEKEGFGVERCFVIGLFPPAA</sequence>
<evidence type="ECO:0000313" key="3">
    <source>
        <dbReference type="Proteomes" id="UP001189429"/>
    </source>
</evidence>
<keyword evidence="1" id="KW-0175">Coiled coil</keyword>
<dbReference type="EMBL" id="CAUYUJ010003411">
    <property type="protein sequence ID" value="CAK0805220.1"/>
    <property type="molecule type" value="Genomic_DNA"/>
</dbReference>
<evidence type="ECO:0000256" key="1">
    <source>
        <dbReference type="SAM" id="Coils"/>
    </source>
</evidence>
<gene>
    <name evidence="2" type="ORF">PCOR1329_LOCUS11802</name>
</gene>
<dbReference type="Proteomes" id="UP001189429">
    <property type="component" value="Unassembled WGS sequence"/>
</dbReference>
<proteinExistence type="predicted"/>
<evidence type="ECO:0000313" key="2">
    <source>
        <dbReference type="EMBL" id="CAK0805220.1"/>
    </source>
</evidence>
<organism evidence="2 3">
    <name type="scientific">Prorocentrum cordatum</name>
    <dbReference type="NCBI Taxonomy" id="2364126"/>
    <lineage>
        <taxon>Eukaryota</taxon>
        <taxon>Sar</taxon>
        <taxon>Alveolata</taxon>
        <taxon>Dinophyceae</taxon>
        <taxon>Prorocentrales</taxon>
        <taxon>Prorocentraceae</taxon>
        <taxon>Prorocentrum</taxon>
    </lineage>
</organism>